<dbReference type="EMBL" id="JBHFEH010000003">
    <property type="protein sequence ID" value="KAL2058055.1"/>
    <property type="molecule type" value="Genomic_DNA"/>
</dbReference>
<protein>
    <submittedName>
        <fullName evidence="2">Uncharacterized protein</fullName>
    </submittedName>
</protein>
<gene>
    <name evidence="2" type="ORF">ABVK25_001673</name>
</gene>
<name>A0ABR4BJQ4_9LECA</name>
<keyword evidence="3" id="KW-1185">Reference proteome</keyword>
<dbReference type="Proteomes" id="UP001590951">
    <property type="component" value="Unassembled WGS sequence"/>
</dbReference>
<keyword evidence="1" id="KW-0812">Transmembrane</keyword>
<sequence>MGSRLPPLVPNKPSYQLLYSITKQPPSTLPHYLSIHYGALGPILFVGSGPMIGSYIACLFAKHTFTKVALFSRQSLAGHPLLSPPPPHPPPYISTPPTRPTTLPLSIALKKPCPNRAVRHRRHHRGLAIYNHEHAAASATGIGQVPSGLASRAVCDFINSHSPAFYARVLFIHC</sequence>
<feature type="transmembrane region" description="Helical" evidence="1">
    <location>
        <begin position="35"/>
        <end position="61"/>
    </location>
</feature>
<keyword evidence="1" id="KW-1133">Transmembrane helix</keyword>
<accession>A0ABR4BJQ4</accession>
<reference evidence="2 3" key="1">
    <citation type="submission" date="2024-09" db="EMBL/GenBank/DDBJ databases">
        <title>Rethinking Asexuality: The Enigmatic Case of Functional Sexual Genes in Lepraria (Stereocaulaceae).</title>
        <authorList>
            <person name="Doellman M."/>
            <person name="Sun Y."/>
            <person name="Barcenas-Pena A."/>
            <person name="Lumbsch H.T."/>
            <person name="Grewe F."/>
        </authorList>
    </citation>
    <scope>NUCLEOTIDE SEQUENCE [LARGE SCALE GENOMIC DNA]</scope>
    <source>
        <strain evidence="2 3">Grewe 0041</strain>
    </source>
</reference>
<proteinExistence type="predicted"/>
<evidence type="ECO:0000256" key="1">
    <source>
        <dbReference type="SAM" id="Phobius"/>
    </source>
</evidence>
<keyword evidence="1" id="KW-0472">Membrane</keyword>
<comment type="caution">
    <text evidence="2">The sequence shown here is derived from an EMBL/GenBank/DDBJ whole genome shotgun (WGS) entry which is preliminary data.</text>
</comment>
<evidence type="ECO:0000313" key="3">
    <source>
        <dbReference type="Proteomes" id="UP001590951"/>
    </source>
</evidence>
<evidence type="ECO:0000313" key="2">
    <source>
        <dbReference type="EMBL" id="KAL2058055.1"/>
    </source>
</evidence>
<organism evidence="2 3">
    <name type="scientific">Lepraria finkii</name>
    <dbReference type="NCBI Taxonomy" id="1340010"/>
    <lineage>
        <taxon>Eukaryota</taxon>
        <taxon>Fungi</taxon>
        <taxon>Dikarya</taxon>
        <taxon>Ascomycota</taxon>
        <taxon>Pezizomycotina</taxon>
        <taxon>Lecanoromycetes</taxon>
        <taxon>OSLEUM clade</taxon>
        <taxon>Lecanoromycetidae</taxon>
        <taxon>Lecanorales</taxon>
        <taxon>Lecanorineae</taxon>
        <taxon>Stereocaulaceae</taxon>
        <taxon>Lepraria</taxon>
    </lineage>
</organism>